<protein>
    <recommendedName>
        <fullName evidence="5">Secreted protein</fullName>
    </recommendedName>
</protein>
<sequence>MSEIENPGADTPAPPAKKPVRLRRVAAVAGVLLLAGALVAGVGHTVVTVRDADRDAGAPRWKFPQDRSDEETGAARPTGLAGLLVPYGTYGWTRGPDVTEFGSDVSFSGAQATALRKESLRNLPRTQRRQVEKQIDKARITGMAMRSFVTSEPDETFTASVVLSRMENRSVVRNISTYQNDLLDSLDVFRDGPKIRGYDNAWCFLSPKEADENLDSLICSAHQGDILITVMADGVRPLDTFGVAELLRVQLGRIAEPGEAV</sequence>
<evidence type="ECO:0008006" key="5">
    <source>
        <dbReference type="Google" id="ProtNLM"/>
    </source>
</evidence>
<gene>
    <name evidence="3" type="ORF">STRCI_003853</name>
</gene>
<dbReference type="EMBL" id="CP114413">
    <property type="protein sequence ID" value="WAZ22591.1"/>
    <property type="molecule type" value="Genomic_DNA"/>
</dbReference>
<dbReference type="RefSeq" id="WP_269660202.1">
    <property type="nucleotide sequence ID" value="NZ_CP114413.1"/>
</dbReference>
<reference evidence="3" key="1">
    <citation type="submission" date="2022-12" db="EMBL/GenBank/DDBJ databases">
        <authorList>
            <person name="Ruckert C."/>
            <person name="Busche T."/>
            <person name="Kalinowski J."/>
            <person name="Wittmann C."/>
        </authorList>
    </citation>
    <scope>NUCLEOTIDE SEQUENCE</scope>
    <source>
        <strain evidence="3">DSM 40467</strain>
    </source>
</reference>
<keyword evidence="2" id="KW-0812">Transmembrane</keyword>
<feature type="transmembrane region" description="Helical" evidence="2">
    <location>
        <begin position="25"/>
        <end position="47"/>
    </location>
</feature>
<evidence type="ECO:0000256" key="1">
    <source>
        <dbReference type="SAM" id="MobiDB-lite"/>
    </source>
</evidence>
<keyword evidence="2" id="KW-1133">Transmembrane helix</keyword>
<keyword evidence="2" id="KW-0472">Membrane</keyword>
<dbReference type="Proteomes" id="UP001164439">
    <property type="component" value="Chromosome"/>
</dbReference>
<name>A0ABY7KDG4_9ACTN</name>
<evidence type="ECO:0000256" key="2">
    <source>
        <dbReference type="SAM" id="Phobius"/>
    </source>
</evidence>
<proteinExistence type="predicted"/>
<keyword evidence="4" id="KW-1185">Reference proteome</keyword>
<accession>A0ABY7KDG4</accession>
<evidence type="ECO:0000313" key="4">
    <source>
        <dbReference type="Proteomes" id="UP001164439"/>
    </source>
</evidence>
<feature type="region of interest" description="Disordered" evidence="1">
    <location>
        <begin position="54"/>
        <end position="76"/>
    </location>
</feature>
<evidence type="ECO:0000313" key="3">
    <source>
        <dbReference type="EMBL" id="WAZ22591.1"/>
    </source>
</evidence>
<feature type="compositionally biased region" description="Basic and acidic residues" evidence="1">
    <location>
        <begin position="54"/>
        <end position="67"/>
    </location>
</feature>
<organism evidence="3 4">
    <name type="scientific">Streptomyces cinnabarinus</name>
    <dbReference type="NCBI Taxonomy" id="67287"/>
    <lineage>
        <taxon>Bacteria</taxon>
        <taxon>Bacillati</taxon>
        <taxon>Actinomycetota</taxon>
        <taxon>Actinomycetes</taxon>
        <taxon>Kitasatosporales</taxon>
        <taxon>Streptomycetaceae</taxon>
        <taxon>Streptomyces</taxon>
    </lineage>
</organism>